<comment type="caution">
    <text evidence="1">The sequence shown here is derived from an EMBL/GenBank/DDBJ whole genome shotgun (WGS) entry which is preliminary data.</text>
</comment>
<dbReference type="OrthoDB" id="10529117at2759"/>
<name>A0A0H1BAH3_9EURO</name>
<accession>A0A0H1BAH3</accession>
<organism evidence="1 2">
    <name type="scientific">Blastomyces silverae</name>
    <dbReference type="NCBI Taxonomy" id="2060906"/>
    <lineage>
        <taxon>Eukaryota</taxon>
        <taxon>Fungi</taxon>
        <taxon>Dikarya</taxon>
        <taxon>Ascomycota</taxon>
        <taxon>Pezizomycotina</taxon>
        <taxon>Eurotiomycetes</taxon>
        <taxon>Eurotiomycetidae</taxon>
        <taxon>Onygenales</taxon>
        <taxon>Ajellomycetaceae</taxon>
        <taxon>Blastomyces</taxon>
    </lineage>
</organism>
<evidence type="ECO:0000313" key="2">
    <source>
        <dbReference type="Proteomes" id="UP000053573"/>
    </source>
</evidence>
<dbReference type="EMBL" id="LDEV01003221">
    <property type="protein sequence ID" value="KLJ06251.1"/>
    <property type="molecule type" value="Genomic_DNA"/>
</dbReference>
<evidence type="ECO:0000313" key="1">
    <source>
        <dbReference type="EMBL" id="KLJ06251.1"/>
    </source>
</evidence>
<feature type="non-terminal residue" evidence="1">
    <location>
        <position position="59"/>
    </location>
</feature>
<reference evidence="2" key="1">
    <citation type="journal article" date="2015" name="PLoS Genet.">
        <title>The dynamic genome and transcriptome of the human fungal pathogen Blastomyces and close relative Emmonsia.</title>
        <authorList>
            <person name="Munoz J.F."/>
            <person name="Gauthier G.M."/>
            <person name="Desjardins C.A."/>
            <person name="Gallo J.E."/>
            <person name="Holder J."/>
            <person name="Sullivan T.D."/>
            <person name="Marty A.J."/>
            <person name="Carmen J.C."/>
            <person name="Chen Z."/>
            <person name="Ding L."/>
            <person name="Gujja S."/>
            <person name="Magrini V."/>
            <person name="Misas E."/>
            <person name="Mitreva M."/>
            <person name="Priest M."/>
            <person name="Saif S."/>
            <person name="Whiston E.A."/>
            <person name="Young S."/>
            <person name="Zeng Q."/>
            <person name="Goldman W.E."/>
            <person name="Mardis E.R."/>
            <person name="Taylor J.W."/>
            <person name="McEwen J.G."/>
            <person name="Clay O.K."/>
            <person name="Klein B.S."/>
            <person name="Cuomo C.A."/>
        </authorList>
    </citation>
    <scope>NUCLEOTIDE SEQUENCE [LARGE SCALE GENOMIC DNA]</scope>
    <source>
        <strain evidence="2">UAMH 139</strain>
    </source>
</reference>
<keyword evidence="2" id="KW-1185">Reference proteome</keyword>
<gene>
    <name evidence="1" type="ORF">EMPG_10320</name>
</gene>
<dbReference type="AlphaFoldDB" id="A0A0H1BAH3"/>
<proteinExistence type="predicted"/>
<dbReference type="Proteomes" id="UP000053573">
    <property type="component" value="Unassembled WGS sequence"/>
</dbReference>
<protein>
    <submittedName>
        <fullName evidence="1">Uncharacterized protein</fullName>
    </submittedName>
</protein>
<sequence length="59" mass="6383">KEGHGISSDSGLPERFLALAGMMFPGASGTTVKRIHDLFPVQSNQPVEELARDWTTSVL</sequence>
<feature type="non-terminal residue" evidence="1">
    <location>
        <position position="1"/>
    </location>
</feature>